<dbReference type="SUPFAM" id="SSF51735">
    <property type="entry name" value="NAD(P)-binding Rossmann-fold domains"/>
    <property type="match status" value="1"/>
</dbReference>
<dbReference type="InterPro" id="IPR036291">
    <property type="entry name" value="NAD(P)-bd_dom_sf"/>
</dbReference>
<dbReference type="InterPro" id="IPR051538">
    <property type="entry name" value="Acyl-CoA_Synth/Transferase"/>
</dbReference>
<keyword evidence="2" id="KW-0547">Nucleotide-binding</keyword>
<dbReference type="InterPro" id="IPR003781">
    <property type="entry name" value="CoA-bd"/>
</dbReference>
<dbReference type="SMART" id="SM00881">
    <property type="entry name" value="CoA_binding"/>
    <property type="match status" value="1"/>
</dbReference>
<dbReference type="AlphaFoldDB" id="A0A0F8XS85"/>
<keyword evidence="1" id="KW-0436">Ligase</keyword>
<reference evidence="5" key="1">
    <citation type="journal article" date="2015" name="Nature">
        <title>Complex archaea that bridge the gap between prokaryotes and eukaryotes.</title>
        <authorList>
            <person name="Spang A."/>
            <person name="Saw J.H."/>
            <person name="Jorgensen S.L."/>
            <person name="Zaremba-Niedzwiedzka K."/>
            <person name="Martijn J."/>
            <person name="Lind A.E."/>
            <person name="van Eijk R."/>
            <person name="Schleper C."/>
            <person name="Guy L."/>
            <person name="Ettema T.J."/>
        </authorList>
    </citation>
    <scope>NUCLEOTIDE SEQUENCE</scope>
</reference>
<evidence type="ECO:0000256" key="1">
    <source>
        <dbReference type="ARBA" id="ARBA00022598"/>
    </source>
</evidence>
<dbReference type="Pfam" id="PF13380">
    <property type="entry name" value="CoA_binding_2"/>
    <property type="match status" value="1"/>
</dbReference>
<evidence type="ECO:0000256" key="3">
    <source>
        <dbReference type="ARBA" id="ARBA00022840"/>
    </source>
</evidence>
<feature type="domain" description="CoA-binding" evidence="4">
    <location>
        <begin position="7"/>
        <end position="102"/>
    </location>
</feature>
<dbReference type="Gene3D" id="3.40.50.261">
    <property type="entry name" value="Succinyl-CoA synthetase domains"/>
    <property type="match status" value="2"/>
</dbReference>
<feature type="non-terminal residue" evidence="5">
    <location>
        <position position="326"/>
    </location>
</feature>
<proteinExistence type="predicted"/>
<accession>A0A0F8XS85</accession>
<protein>
    <recommendedName>
        <fullName evidence="4">CoA-binding domain-containing protein</fullName>
    </recommendedName>
</protein>
<sequence>MKRLEYAFSPRTVAVIGASTREGTVGRAIFSNILLNKYNGIMYPVNPKAKGILGVKCYSDIMEIPDSVDTAIIIVPRDFVPGVVKECGEKGVKLIIIISAGFKEIGGEGEKYERKVKALVNKYSMSLIGPNCFGVVNTAPDVSLNATFSRTIPRAGNIAFISQSGALCAAILDYAKSEHIGFSKFVSMGNKADIMENDLLLTLKDDPQTDVILMYLEDLVNGREFIKIAREITSKKPILVIKSGRTPQGARAASSHTGALAGSDEVYSAIFAQCGVLRVETIEELFSYGKAFAKQPLPKGRKMAIITNAGGPGIIATDACIRYNLE</sequence>
<dbReference type="Pfam" id="PF13607">
    <property type="entry name" value="Succ_CoA_lig"/>
    <property type="match status" value="1"/>
</dbReference>
<keyword evidence="3" id="KW-0067">ATP-binding</keyword>
<organism evidence="5">
    <name type="scientific">marine sediment metagenome</name>
    <dbReference type="NCBI Taxonomy" id="412755"/>
    <lineage>
        <taxon>unclassified sequences</taxon>
        <taxon>metagenomes</taxon>
        <taxon>ecological metagenomes</taxon>
    </lineage>
</organism>
<dbReference type="Gene3D" id="3.40.50.720">
    <property type="entry name" value="NAD(P)-binding Rossmann-like Domain"/>
    <property type="match status" value="1"/>
</dbReference>
<evidence type="ECO:0000256" key="2">
    <source>
        <dbReference type="ARBA" id="ARBA00022741"/>
    </source>
</evidence>
<comment type="caution">
    <text evidence="5">The sequence shown here is derived from an EMBL/GenBank/DDBJ whole genome shotgun (WGS) entry which is preliminary data.</text>
</comment>
<dbReference type="PANTHER" id="PTHR43334:SF2">
    <property type="entry name" value="ACETATE--COA LIGASE [ADP-FORMING]"/>
    <property type="match status" value="1"/>
</dbReference>
<gene>
    <name evidence="5" type="ORF">LCGC14_2987980</name>
</gene>
<evidence type="ECO:0000313" key="5">
    <source>
        <dbReference type="EMBL" id="KKK64065.1"/>
    </source>
</evidence>
<evidence type="ECO:0000259" key="4">
    <source>
        <dbReference type="SMART" id="SM00881"/>
    </source>
</evidence>
<dbReference type="InterPro" id="IPR032875">
    <property type="entry name" value="Succ_CoA_lig_flav_dom"/>
</dbReference>
<dbReference type="EMBL" id="LAZR01061198">
    <property type="protein sequence ID" value="KKK64065.1"/>
    <property type="molecule type" value="Genomic_DNA"/>
</dbReference>
<dbReference type="InterPro" id="IPR016102">
    <property type="entry name" value="Succinyl-CoA_synth-like"/>
</dbReference>
<dbReference type="PANTHER" id="PTHR43334">
    <property type="entry name" value="ACETATE--COA LIGASE [ADP-FORMING]"/>
    <property type="match status" value="1"/>
</dbReference>
<name>A0A0F8XS85_9ZZZZ</name>
<dbReference type="SUPFAM" id="SSF52210">
    <property type="entry name" value="Succinyl-CoA synthetase domains"/>
    <property type="match status" value="2"/>
</dbReference>
<dbReference type="GO" id="GO:0005524">
    <property type="term" value="F:ATP binding"/>
    <property type="evidence" value="ECO:0007669"/>
    <property type="project" value="UniProtKB-KW"/>
</dbReference>
<dbReference type="GO" id="GO:0016874">
    <property type="term" value="F:ligase activity"/>
    <property type="evidence" value="ECO:0007669"/>
    <property type="project" value="UniProtKB-KW"/>
</dbReference>